<protein>
    <recommendedName>
        <fullName evidence="3">F-box domain-containing protein</fullName>
    </recommendedName>
</protein>
<dbReference type="GeneID" id="38786296"/>
<dbReference type="InParanoid" id="A0A401H4S6"/>
<organism evidence="1 2">
    <name type="scientific">Sparassis crispa</name>
    <dbReference type="NCBI Taxonomy" id="139825"/>
    <lineage>
        <taxon>Eukaryota</taxon>
        <taxon>Fungi</taxon>
        <taxon>Dikarya</taxon>
        <taxon>Basidiomycota</taxon>
        <taxon>Agaricomycotina</taxon>
        <taxon>Agaricomycetes</taxon>
        <taxon>Polyporales</taxon>
        <taxon>Sparassidaceae</taxon>
        <taxon>Sparassis</taxon>
    </lineage>
</organism>
<evidence type="ECO:0000313" key="2">
    <source>
        <dbReference type="Proteomes" id="UP000287166"/>
    </source>
</evidence>
<proteinExistence type="predicted"/>
<gene>
    <name evidence="1" type="ORF">SCP_1600400</name>
</gene>
<dbReference type="AlphaFoldDB" id="A0A401H4S6"/>
<accession>A0A401H4S6</accession>
<sequence length="721" mass="82096">MFKKDQRTQLSLLNDDVLLAIISHLATHDALSLSATTRVLHGLATRHALSSVTIHFRDAAHFKIFCRYLLADIPNRLYCVRRLELADPLEKIRPGQLQALVLYQPEFIIGGESRIQVAISALPELIELRLEDFAGVKYIQSLVGFSPVLRKLALELYFRVGISDVLASGWKRLNYVCAELMDLEQWWLTCPVHWLHLRTVESHPDIDFREMRIVLQERIRPAVLSLHVFKGCSNSWAQLIDNLPDTKCLEIVTHHHDKGEMPYAAQINLLQTELSLLLARQNIMCIQIYLDPFMTSPTWFLRPLNPRDRLSSSDIAKLDVTMAATAHRLACSIPSLKYIALGWRQTESDAEMDFARVIRSSWWRVVGSGAGRAVEPISMERGEWQASSAVILPEKDQLIAFCRYILDDAPMQMKYLHGPIVLIWIQLKRRRVRGGYQTPTKLSIPCFVGDIALEELQELQLRDASKRVVDMISRFHGRSHKVLTFYATRDSKIVMALFRLTPLNNWAALRHLSLFRVVVPALVLFPNVKSTRLWHVVIINRDAPPTMAVARAQRLAAVHVTGLGNLWHEVSVGFALGPLQYIRPSVLSLAVPADPSVLFWTRLVEIVPEIRCLDNEVEAIVESAMRLELTALALAHQNIVPSLLARLGLNRIRASITDALRLCHTDARRARWLQHSFAVLRCAAVHSEDEWSDDAFHWSFIKYSGDERYMSEMSSGLYGMH</sequence>
<dbReference type="EMBL" id="BFAD01000016">
    <property type="protein sequence ID" value="GBE89379.1"/>
    <property type="molecule type" value="Genomic_DNA"/>
</dbReference>
<dbReference type="OrthoDB" id="2781200at2759"/>
<keyword evidence="2" id="KW-1185">Reference proteome</keyword>
<reference evidence="1 2" key="1">
    <citation type="journal article" date="2018" name="Sci. Rep.">
        <title>Genome sequence of the cauliflower mushroom Sparassis crispa (Hanabiratake) and its association with beneficial usage.</title>
        <authorList>
            <person name="Kiyama R."/>
            <person name="Furutani Y."/>
            <person name="Kawaguchi K."/>
            <person name="Nakanishi T."/>
        </authorList>
    </citation>
    <scope>NUCLEOTIDE SEQUENCE [LARGE SCALE GENOMIC DNA]</scope>
</reference>
<evidence type="ECO:0008006" key="3">
    <source>
        <dbReference type="Google" id="ProtNLM"/>
    </source>
</evidence>
<dbReference type="Proteomes" id="UP000287166">
    <property type="component" value="Unassembled WGS sequence"/>
</dbReference>
<evidence type="ECO:0000313" key="1">
    <source>
        <dbReference type="EMBL" id="GBE89379.1"/>
    </source>
</evidence>
<name>A0A401H4S6_9APHY</name>
<comment type="caution">
    <text evidence="1">The sequence shown here is derived from an EMBL/GenBank/DDBJ whole genome shotgun (WGS) entry which is preliminary data.</text>
</comment>
<dbReference type="RefSeq" id="XP_027620292.1">
    <property type="nucleotide sequence ID" value="XM_027764491.1"/>
</dbReference>